<dbReference type="PANTHER" id="PTHR31896:SF12">
    <property type="entry name" value="HXXXD-TYPE ACYL-TRANSFERASE FAMILY PROTEIN"/>
    <property type="match status" value="1"/>
</dbReference>
<evidence type="ECO:0000313" key="2">
    <source>
        <dbReference type="EMBL" id="RZC45097.1"/>
    </source>
</evidence>
<evidence type="ECO:0000256" key="1">
    <source>
        <dbReference type="ARBA" id="ARBA00022679"/>
    </source>
</evidence>
<dbReference type="GO" id="GO:0016740">
    <property type="term" value="F:transferase activity"/>
    <property type="evidence" value="ECO:0007669"/>
    <property type="project" value="UniProtKB-KW"/>
</dbReference>
<dbReference type="InterPro" id="IPR023213">
    <property type="entry name" value="CAT-like_dom_sf"/>
</dbReference>
<keyword evidence="3" id="KW-1185">Reference proteome</keyword>
<protein>
    <submittedName>
        <fullName evidence="2">Uncharacterized protein</fullName>
    </submittedName>
</protein>
<organism evidence="2 3">
    <name type="scientific">Papaver somniferum</name>
    <name type="common">Opium poppy</name>
    <dbReference type="NCBI Taxonomy" id="3469"/>
    <lineage>
        <taxon>Eukaryota</taxon>
        <taxon>Viridiplantae</taxon>
        <taxon>Streptophyta</taxon>
        <taxon>Embryophyta</taxon>
        <taxon>Tracheophyta</taxon>
        <taxon>Spermatophyta</taxon>
        <taxon>Magnoliopsida</taxon>
        <taxon>Ranunculales</taxon>
        <taxon>Papaveraceae</taxon>
        <taxon>Papaveroideae</taxon>
        <taxon>Papaver</taxon>
    </lineage>
</organism>
<dbReference type="Gene3D" id="3.30.559.10">
    <property type="entry name" value="Chloramphenicol acetyltransferase-like domain"/>
    <property type="match status" value="4"/>
</dbReference>
<sequence>MNQETVTAVRQISKCTIKPHTVSEESKQPHYLTPWDLSFFNAQYIQKGLLFRKPLPSLEDPNPTITFIDRLKQSLSMTLTHYYPLAGRMVTKKQDNPPFYGIYIDCSNDSVGSEFIHAAVDITMLDILTPIDVPRIVQSFFALEGAICHDGHTEPLLVVQATELLDGIFVGCSFSHVIGDGTAYWKFFNAFAEICRKLRKASKQAGDQHIECNISHPPITRRWFMEDHIDPTLISLPFSHHKEFVEDPYERPLLRERMFHFTEESMKKLKAKANKECNTQISYFQALTAFVWRSITRARHLTSDQKTSCRLAIDDRLRLNPPPSENYFGNCVQSVCGTTTVGELLEHGIGWAALVVHQSIKEHTNEKICGLREQWMKKPLIYQSGPFFEVPIVHMGSSPRFDVYGCDFGLGTAVAARSGFANKFDGKVTSYRGLTGIGSVMLENLWMLHQMNPDTTKAIRQISKCTIKPHQVTGESKRPTYLTPYDLSFFNFQYIQKGLLFRKPVPSLEDPTPTITFIHQLKHSLSMTLTHYYPLAGRMVTQKQENPPFYGIYVDSSNDSVGAEFVHAAVDITMMDILTPTDVPLIVQSFFALDGAICHDGHTEPLLVVQVTELLDGIFVGCTFNHVVGDGTSYWKFFHAFAEITRNLRKAGKHDGSISCTPITKRWFLEENGDPFLINLPFSDHKEFIEERYERPLLRERMFHFTEESLAKLKAKANEECNAKHVQISSFQAICALVWRSITRTRHLNSDRITSCRLPIDDRLRLNPPLSGNYFGNCVQSVSGTTTVGELLQHGNGWAALLLHEAIKEHTDAKIRGLRGEWMKKPRINQTRPIFDPANVMMGSSPRFDAYGCDFGLGTAVAARCGFNNKFDGKVTSYRGLTGIGSVLLEVCLPPESMSALESDEEFMGAVSPHEIHWQYLPYV</sequence>
<dbReference type="STRING" id="3469.A0A4Y7I821"/>
<reference evidence="2 3" key="1">
    <citation type="journal article" date="2018" name="Science">
        <title>The opium poppy genome and morphinan production.</title>
        <authorList>
            <person name="Guo L."/>
            <person name="Winzer T."/>
            <person name="Yang X."/>
            <person name="Li Y."/>
            <person name="Ning Z."/>
            <person name="He Z."/>
            <person name="Teodor R."/>
            <person name="Lu Y."/>
            <person name="Bowser T.A."/>
            <person name="Graham I.A."/>
            <person name="Ye K."/>
        </authorList>
    </citation>
    <scope>NUCLEOTIDE SEQUENCE [LARGE SCALE GENOMIC DNA]</scope>
    <source>
        <strain evidence="3">cv. HN1</strain>
        <tissue evidence="2">Leaves</tissue>
    </source>
</reference>
<dbReference type="InterPro" id="IPR051283">
    <property type="entry name" value="Sec_Metabolite_Acyltrans"/>
</dbReference>
<keyword evidence="1" id="KW-0808">Transferase</keyword>
<proteinExistence type="predicted"/>
<dbReference type="PANTHER" id="PTHR31896">
    <property type="entry name" value="FAMILY REGULATORY PROTEIN, PUTATIVE (AFU_ORTHOLOGUE AFUA_3G14730)-RELATED"/>
    <property type="match status" value="1"/>
</dbReference>
<dbReference type="AlphaFoldDB" id="A0A4Y7I821"/>
<evidence type="ECO:0000313" key="3">
    <source>
        <dbReference type="Proteomes" id="UP000316621"/>
    </source>
</evidence>
<dbReference type="Pfam" id="PF02458">
    <property type="entry name" value="Transferase"/>
    <property type="match status" value="2"/>
</dbReference>
<name>A0A4Y7I821_PAPSO</name>
<dbReference type="OMA" id="IECNISH"/>
<accession>A0A4Y7I821</accession>
<dbReference type="Gramene" id="RZC45097">
    <property type="protein sequence ID" value="RZC45097"/>
    <property type="gene ID" value="C5167_038057"/>
</dbReference>
<dbReference type="Proteomes" id="UP000316621">
    <property type="component" value="Chromosome 1"/>
</dbReference>
<dbReference type="EMBL" id="CM010715">
    <property type="protein sequence ID" value="RZC45097.1"/>
    <property type="molecule type" value="Genomic_DNA"/>
</dbReference>
<gene>
    <name evidence="2" type="ORF">C5167_038057</name>
</gene>